<feature type="coiled-coil region" evidence="1">
    <location>
        <begin position="252"/>
        <end position="279"/>
    </location>
</feature>
<reference evidence="3 4" key="1">
    <citation type="submission" date="2016-02" db="EMBL/GenBank/DDBJ databases">
        <title>Genome analysis of coral dinoflagellate symbionts highlights evolutionary adaptations to a symbiotic lifestyle.</title>
        <authorList>
            <person name="Aranda M."/>
            <person name="Li Y."/>
            <person name="Liew Y.J."/>
            <person name="Baumgarten S."/>
            <person name="Simakov O."/>
            <person name="Wilson M."/>
            <person name="Piel J."/>
            <person name="Ashoor H."/>
            <person name="Bougouffa S."/>
            <person name="Bajic V.B."/>
            <person name="Ryu T."/>
            <person name="Ravasi T."/>
            <person name="Bayer T."/>
            <person name="Micklem G."/>
            <person name="Kim H."/>
            <person name="Bhak J."/>
            <person name="Lajeunesse T.C."/>
            <person name="Voolstra C.R."/>
        </authorList>
    </citation>
    <scope>NUCLEOTIDE SEQUENCE [LARGE SCALE GENOMIC DNA]</scope>
    <source>
        <strain evidence="3 4">CCMP2467</strain>
    </source>
</reference>
<evidence type="ECO:0000256" key="1">
    <source>
        <dbReference type="SAM" id="Coils"/>
    </source>
</evidence>
<dbReference type="Proteomes" id="UP000186817">
    <property type="component" value="Unassembled WGS sequence"/>
</dbReference>
<feature type="compositionally biased region" description="Basic and acidic residues" evidence="2">
    <location>
        <begin position="339"/>
        <end position="348"/>
    </location>
</feature>
<feature type="region of interest" description="Disordered" evidence="2">
    <location>
        <begin position="395"/>
        <end position="428"/>
    </location>
</feature>
<evidence type="ECO:0000313" key="4">
    <source>
        <dbReference type="Proteomes" id="UP000186817"/>
    </source>
</evidence>
<dbReference type="OrthoDB" id="434090at2759"/>
<accession>A0A1Q9CW87</accession>
<dbReference type="PANTHER" id="PTHR38019:SF1">
    <property type="entry name" value="N-ACETYLTRANSFERASE DOMAIN-CONTAINING PROTEIN"/>
    <property type="match status" value="1"/>
</dbReference>
<evidence type="ECO:0000256" key="2">
    <source>
        <dbReference type="SAM" id="MobiDB-lite"/>
    </source>
</evidence>
<protein>
    <submittedName>
        <fullName evidence="3">Uncharacterized protein</fullName>
    </submittedName>
</protein>
<feature type="region of interest" description="Disordered" evidence="2">
    <location>
        <begin position="339"/>
        <end position="370"/>
    </location>
</feature>
<sequence>MAGKELATTDGNKAREKEFRADAQKPLDTPRTREACRRLGLVPEDLQIRSFESFAIPGDLKEKHQLRFEHYEKKRKERFSQVLAERAKVIAENSKKGDIPGVQSAQFLSMLESLFEKEARRMEIDMKGQLRQHSSLVKDNEDQLKREGQLQEKLMDLDRKREVASKQFEEKGKITKENLDKRLAINKETVAKLDEEHKKKQASYADAVVAEQERLERFMEERKLATLERSNVFRERVAQMKEKTEILQEERRLEGEKQLERIQERIDTVSRRREDEQKNRQVRSEEQHLHLMDVREAKSRIDRVDGYRRDELREQIDSNIERIETLLALKDQLLDQRKGRNTKVESTKGSRGLSLKRDVQPGPGTYEAPPTCLHELPAARIGKSKVPGLVDDAIRGTKHNPAPGSYDTILLPNGDKLNQPSGGEFNKRNRDSFLDEVRRIKADVPAPGSYAAKSELDGRAVRMSRERIVGENLDKHSAKRFPIWARPSTDTPGPAGYSVDDYTRKEVMRRAQKSLPNLTRDMLRFGQVLKGSGPAKLKAKDGGSLLHEAALHRRWVCRKCGRRRMRALGARLVDSQL</sequence>
<dbReference type="AlphaFoldDB" id="A0A1Q9CW87"/>
<evidence type="ECO:0000313" key="3">
    <source>
        <dbReference type="EMBL" id="OLP87155.1"/>
    </source>
</evidence>
<dbReference type="OMA" id="PRTREAC"/>
<dbReference type="InterPro" id="IPR058238">
    <property type="entry name" value="Lant_leader_dom"/>
</dbReference>
<keyword evidence="4" id="KW-1185">Reference proteome</keyword>
<name>A0A1Q9CW87_SYMMI</name>
<gene>
    <name evidence="3" type="ORF">AK812_SmicGene31650</name>
</gene>
<feature type="region of interest" description="Disordered" evidence="2">
    <location>
        <begin position="1"/>
        <end position="32"/>
    </location>
</feature>
<proteinExistence type="predicted"/>
<feature type="compositionally biased region" description="Basic and acidic residues" evidence="2">
    <location>
        <begin position="12"/>
        <end position="32"/>
    </location>
</feature>
<dbReference type="NCBIfam" id="NF038153">
    <property type="entry name" value="lant_leader_L1a"/>
    <property type="match status" value="1"/>
</dbReference>
<dbReference type="EMBL" id="LSRX01000877">
    <property type="protein sequence ID" value="OLP87155.1"/>
    <property type="molecule type" value="Genomic_DNA"/>
</dbReference>
<organism evidence="3 4">
    <name type="scientific">Symbiodinium microadriaticum</name>
    <name type="common">Dinoflagellate</name>
    <name type="synonym">Zooxanthella microadriatica</name>
    <dbReference type="NCBI Taxonomy" id="2951"/>
    <lineage>
        <taxon>Eukaryota</taxon>
        <taxon>Sar</taxon>
        <taxon>Alveolata</taxon>
        <taxon>Dinophyceae</taxon>
        <taxon>Suessiales</taxon>
        <taxon>Symbiodiniaceae</taxon>
        <taxon>Symbiodinium</taxon>
    </lineage>
</organism>
<comment type="caution">
    <text evidence="3">The sequence shown here is derived from an EMBL/GenBank/DDBJ whole genome shotgun (WGS) entry which is preliminary data.</text>
</comment>
<dbReference type="PANTHER" id="PTHR38019">
    <property type="entry name" value="KDA ANTIGEN P200, PUTATIVE-RELATED"/>
    <property type="match status" value="1"/>
</dbReference>
<keyword evidence="1" id="KW-0175">Coiled coil</keyword>